<dbReference type="EMBL" id="CP018099">
    <property type="protein sequence ID" value="APF16903.1"/>
    <property type="molecule type" value="Genomic_DNA"/>
</dbReference>
<organism evidence="1 2">
    <name type="scientific">Caldithrix abyssi DSM 13497</name>
    <dbReference type="NCBI Taxonomy" id="880073"/>
    <lineage>
        <taxon>Bacteria</taxon>
        <taxon>Pseudomonadati</taxon>
        <taxon>Calditrichota</taxon>
        <taxon>Calditrichia</taxon>
        <taxon>Calditrichales</taxon>
        <taxon>Calditrichaceae</taxon>
        <taxon>Caldithrix</taxon>
    </lineage>
</organism>
<protein>
    <submittedName>
        <fullName evidence="1">Uncharacterized protein</fullName>
    </submittedName>
</protein>
<dbReference type="AlphaFoldDB" id="A0A1J1C2N1"/>
<evidence type="ECO:0000313" key="1">
    <source>
        <dbReference type="EMBL" id="APF16903.1"/>
    </source>
</evidence>
<name>A0A1J1C2N1_CALAY</name>
<proteinExistence type="predicted"/>
<gene>
    <name evidence="1" type="ORF">Cabys_152</name>
</gene>
<evidence type="ECO:0000313" key="2">
    <source>
        <dbReference type="Proteomes" id="UP000183868"/>
    </source>
</evidence>
<sequence length="74" mass="8849">MIAQNRKYFFIKTTPLLSIFDFTKFPDFKTNKNSKAFTFMQQKQTYRRLNAAKKILRKAVKTSNLMALKNRRLP</sequence>
<reference evidence="1 2" key="1">
    <citation type="submission" date="2016-11" db="EMBL/GenBank/DDBJ databases">
        <title>Genomic analysis of Caldithrix abyssi and proposal of a novel bacterial phylum Caldithrichaeota.</title>
        <authorList>
            <person name="Kublanov I."/>
            <person name="Sigalova O."/>
            <person name="Gavrilov S."/>
            <person name="Lebedinsky A."/>
            <person name="Ivanova N."/>
            <person name="Daum C."/>
            <person name="Reddy T."/>
            <person name="Klenk H.P."/>
            <person name="Goker M."/>
            <person name="Reva O."/>
            <person name="Miroshnichenko M."/>
            <person name="Kyprides N."/>
            <person name="Woyke T."/>
            <person name="Gelfand M."/>
        </authorList>
    </citation>
    <scope>NUCLEOTIDE SEQUENCE [LARGE SCALE GENOMIC DNA]</scope>
    <source>
        <strain evidence="1 2">LF13</strain>
    </source>
</reference>
<dbReference type="Proteomes" id="UP000183868">
    <property type="component" value="Chromosome"/>
</dbReference>
<dbReference type="KEGG" id="caby:Cabys_152"/>
<accession>A0A1J1C2N1</accession>